<feature type="compositionally biased region" description="Polar residues" evidence="10">
    <location>
        <begin position="927"/>
        <end position="943"/>
    </location>
</feature>
<keyword evidence="5 9" id="KW-0863">Zinc-finger</keyword>
<accession>A0A9J2PTP3</accession>
<feature type="compositionally biased region" description="Polar residues" evidence="10">
    <location>
        <begin position="627"/>
        <end position="647"/>
    </location>
</feature>
<protein>
    <submittedName>
        <fullName evidence="13">C2H2-type domain-containing protein</fullName>
    </submittedName>
</protein>
<dbReference type="Proteomes" id="UP000036681">
    <property type="component" value="Unplaced"/>
</dbReference>
<comment type="subcellular location">
    <subcellularLocation>
        <location evidence="1">Nucleus</location>
    </subcellularLocation>
</comment>
<dbReference type="WBParaSite" id="ALUE_0001267401-mRNA-1">
    <property type="protein sequence ID" value="ALUE_0001267401-mRNA-1"/>
    <property type="gene ID" value="ALUE_0001267401"/>
</dbReference>
<feature type="region of interest" description="Disordered" evidence="10">
    <location>
        <begin position="165"/>
        <end position="240"/>
    </location>
</feature>
<dbReference type="FunFam" id="3.30.160.60:FF:000019">
    <property type="entry name" value="GLI family zinc finger 3"/>
    <property type="match status" value="1"/>
</dbReference>
<dbReference type="Pfam" id="PF00096">
    <property type="entry name" value="zf-C2H2"/>
    <property type="match status" value="3"/>
</dbReference>
<evidence type="ECO:0000256" key="9">
    <source>
        <dbReference type="PROSITE-ProRule" id="PRU00042"/>
    </source>
</evidence>
<dbReference type="Gene3D" id="3.30.160.60">
    <property type="entry name" value="Classic Zinc Finger"/>
    <property type="match status" value="5"/>
</dbReference>
<keyword evidence="7" id="KW-0238">DNA-binding</keyword>
<feature type="region of interest" description="Disordered" evidence="10">
    <location>
        <begin position="105"/>
        <end position="128"/>
    </location>
</feature>
<name>A0A9J2PTP3_ASCLU</name>
<feature type="domain" description="C2H2-type" evidence="11">
    <location>
        <begin position="484"/>
        <end position="514"/>
    </location>
</feature>
<dbReference type="SMART" id="SM00355">
    <property type="entry name" value="ZnF_C2H2"/>
    <property type="match status" value="5"/>
</dbReference>
<keyword evidence="12" id="KW-1185">Reference proteome</keyword>
<evidence type="ECO:0000256" key="4">
    <source>
        <dbReference type="ARBA" id="ARBA00022737"/>
    </source>
</evidence>
<feature type="compositionally biased region" description="Acidic residues" evidence="10">
    <location>
        <begin position="575"/>
        <end position="585"/>
    </location>
</feature>
<evidence type="ECO:0000313" key="13">
    <source>
        <dbReference type="WBParaSite" id="ALUE_0001267401-mRNA-1"/>
    </source>
</evidence>
<dbReference type="GO" id="GO:0005634">
    <property type="term" value="C:nucleus"/>
    <property type="evidence" value="ECO:0007669"/>
    <property type="project" value="UniProtKB-SubCell"/>
</dbReference>
<keyword evidence="3" id="KW-0479">Metal-binding</keyword>
<evidence type="ECO:0000256" key="6">
    <source>
        <dbReference type="ARBA" id="ARBA00022833"/>
    </source>
</evidence>
<feature type="region of interest" description="Disordered" evidence="10">
    <location>
        <begin position="729"/>
        <end position="755"/>
    </location>
</feature>
<feature type="compositionally biased region" description="Basic and acidic residues" evidence="10">
    <location>
        <begin position="910"/>
        <end position="923"/>
    </location>
</feature>
<organism evidence="12 13">
    <name type="scientific">Ascaris lumbricoides</name>
    <name type="common">Giant roundworm</name>
    <dbReference type="NCBI Taxonomy" id="6252"/>
    <lineage>
        <taxon>Eukaryota</taxon>
        <taxon>Metazoa</taxon>
        <taxon>Ecdysozoa</taxon>
        <taxon>Nematoda</taxon>
        <taxon>Chromadorea</taxon>
        <taxon>Rhabditida</taxon>
        <taxon>Spirurina</taxon>
        <taxon>Ascaridomorpha</taxon>
        <taxon>Ascaridoidea</taxon>
        <taxon>Ascarididae</taxon>
        <taxon>Ascaris</taxon>
    </lineage>
</organism>
<dbReference type="PROSITE" id="PS50157">
    <property type="entry name" value="ZINC_FINGER_C2H2_2"/>
    <property type="match status" value="4"/>
</dbReference>
<evidence type="ECO:0000256" key="7">
    <source>
        <dbReference type="ARBA" id="ARBA00023125"/>
    </source>
</evidence>
<evidence type="ECO:0000313" key="12">
    <source>
        <dbReference type="Proteomes" id="UP000036681"/>
    </source>
</evidence>
<evidence type="ECO:0000256" key="3">
    <source>
        <dbReference type="ARBA" id="ARBA00022723"/>
    </source>
</evidence>
<dbReference type="GO" id="GO:0000978">
    <property type="term" value="F:RNA polymerase II cis-regulatory region sequence-specific DNA binding"/>
    <property type="evidence" value="ECO:0007669"/>
    <property type="project" value="TreeGrafter"/>
</dbReference>
<dbReference type="InterPro" id="IPR043359">
    <property type="entry name" value="GLI-like"/>
</dbReference>
<dbReference type="SUPFAM" id="SSF57667">
    <property type="entry name" value="beta-beta-alpha zinc fingers"/>
    <property type="match status" value="3"/>
</dbReference>
<feature type="region of interest" description="Disordered" evidence="10">
    <location>
        <begin position="910"/>
        <end position="947"/>
    </location>
</feature>
<evidence type="ECO:0000256" key="1">
    <source>
        <dbReference type="ARBA" id="ARBA00004123"/>
    </source>
</evidence>
<dbReference type="InterPro" id="IPR056436">
    <property type="entry name" value="Znf-C2H2_ZIC1-5/GLI1-3-like"/>
</dbReference>
<proteinExistence type="inferred from homology"/>
<dbReference type="Pfam" id="PF23561">
    <property type="entry name" value="zf-C2H2_15"/>
    <property type="match status" value="1"/>
</dbReference>
<dbReference type="InterPro" id="IPR013087">
    <property type="entry name" value="Znf_C2H2_type"/>
</dbReference>
<keyword evidence="4" id="KW-0677">Repeat</keyword>
<dbReference type="GO" id="GO:0008270">
    <property type="term" value="F:zinc ion binding"/>
    <property type="evidence" value="ECO:0007669"/>
    <property type="project" value="UniProtKB-KW"/>
</dbReference>
<evidence type="ECO:0000256" key="5">
    <source>
        <dbReference type="ARBA" id="ARBA00022771"/>
    </source>
</evidence>
<feature type="region of interest" description="Disordered" evidence="10">
    <location>
        <begin position="308"/>
        <end position="327"/>
    </location>
</feature>
<evidence type="ECO:0000256" key="8">
    <source>
        <dbReference type="ARBA" id="ARBA00023242"/>
    </source>
</evidence>
<sequence>MALYQRRSVEQQLASPGMPSSLGALPAAYSPFSPLSLSPFGIASPLSSSSLEVCALSALDVSEVAMLYSLNSLLFSMEEEEQPTGQKKKKGLKVKIQKFLSGHAADGKSSVKQEEASEVVDEGKSRIRQEESRELGKLVVEPKPLKRKSDEKKSKAVFSLSNLFGKPSKRQANRKTEVLRKTKRKKKKQISSSESEVSITSSDDDLALGEYSRKRKNDRSLSSLHTFSDSGASSTSVRSSLVTPAPLIERDTSLSRSQAVLNALHDTVMLICKRIPTKASLEGAVEDEHVVKTHIQRYGDGVVHETKKNSGSAVEGHSALPSSSTRRIGRHVDNSKPQVVTDGNAAEVVDVVTLEDMLCEWDGCFRVFGTQKALVDHVLTAHIQPQTSKMYCCMWRGCDREEAFKAQYMLVVHMRRHTGEKPNVCSFPGCDKSYSRLENLKTHMRTHTGERPYKCEYANCGKAFSNASDRAKHQNRTHSDTKPYQCVMPDCTKSYTDPSSLRKHIKTVHGEEAYEMTKRKKPVRRRRANGTALPAQPSSCAEQPLVLPSGSDEMVDESKSKPSARMLLHASSEPQQEDDDDEGEIDVGTPPVVEKIHPGKKKRQKRAPSSSDVQPMPRSFVGEGSHSPDNSSYGGTRPPSAQMSEGGTSAAMVVSRSPSASNHSNGSGSRRDFCVDRFLQNKTAFNDDLTSSLMYPSGVESTLECSPSPPSARLQFMHQNNYGRLYAPSQLPPPGEARSASLGNMYTAVPPSTAGHSRSLDQMELAMRRFTLQTIAGGSGLVRRSVSQHSGHSQLTAPSYGSEYDVFEPMDPYPREEGSTHVPAGGVAVAIAASPLSPRSLVHRKYSSASSNGVGACVESREWSIPFGCSPAVSKQPAPTVLEDDDVQFEPASVPLPGITHIISQVKKEQARAKSPARNDVECYHYNPQSSPGTASRSPNASNGKFFETDLGSLPVGSTSFMPLEGSNSSVGDDFCTESLAPEDLSTGRLMSTIAHDNLSAESFPEAQYSMPPSAFDQQPIHYNGGFDSTLMMASCVPLMSNETSFQPDNYGLNDTDPMQLNLPSDGGLRDLGGGDLFNDLSSGNELGNVDELTSSFESIELQNAAASSTARHPRSSNDSFLVFPRFRQSII</sequence>
<keyword evidence="8" id="KW-0539">Nucleus</keyword>
<dbReference type="PROSITE" id="PS00028">
    <property type="entry name" value="ZINC_FINGER_C2H2_1"/>
    <property type="match status" value="4"/>
</dbReference>
<feature type="compositionally biased region" description="Low complexity" evidence="10">
    <location>
        <begin position="190"/>
        <end position="201"/>
    </location>
</feature>
<dbReference type="FunFam" id="3.30.160.60:FF:000048">
    <property type="entry name" value="GLI family zinc finger 3"/>
    <property type="match status" value="1"/>
</dbReference>
<comment type="similarity">
    <text evidence="2">Belongs to the GLI C2H2-type zinc-finger protein family.</text>
</comment>
<dbReference type="PANTHER" id="PTHR45718">
    <property type="entry name" value="TRANSCRIPTIONAL ACTIVATOR CUBITUS INTERRUPTUS"/>
    <property type="match status" value="1"/>
</dbReference>
<feature type="compositionally biased region" description="Basic residues" evidence="10">
    <location>
        <begin position="518"/>
        <end position="528"/>
    </location>
</feature>
<feature type="domain" description="C2H2-type" evidence="11">
    <location>
        <begin position="423"/>
        <end position="452"/>
    </location>
</feature>
<keyword evidence="6" id="KW-0862">Zinc</keyword>
<dbReference type="FunFam" id="3.30.160.60:FF:000036">
    <property type="entry name" value="GLI family zinc finger 3"/>
    <property type="match status" value="1"/>
</dbReference>
<feature type="compositionally biased region" description="Polar residues" evidence="10">
    <location>
        <begin position="656"/>
        <end position="668"/>
    </location>
</feature>
<dbReference type="AlphaFoldDB" id="A0A9J2PTP3"/>
<evidence type="ECO:0000259" key="11">
    <source>
        <dbReference type="PROSITE" id="PS50157"/>
    </source>
</evidence>
<dbReference type="InterPro" id="IPR036236">
    <property type="entry name" value="Znf_C2H2_sf"/>
</dbReference>
<dbReference type="PANTHER" id="PTHR45718:SF8">
    <property type="entry name" value="GLIS FAMILY ZINC FINGER 2"/>
    <property type="match status" value="1"/>
</dbReference>
<feature type="region of interest" description="Disordered" evidence="10">
    <location>
        <begin position="510"/>
        <end position="671"/>
    </location>
</feature>
<evidence type="ECO:0000256" key="10">
    <source>
        <dbReference type="SAM" id="MobiDB-lite"/>
    </source>
</evidence>
<reference evidence="13" key="1">
    <citation type="submission" date="2023-03" db="UniProtKB">
        <authorList>
            <consortium name="WormBaseParasite"/>
        </authorList>
    </citation>
    <scope>IDENTIFICATION</scope>
</reference>
<evidence type="ECO:0000256" key="2">
    <source>
        <dbReference type="ARBA" id="ARBA00010831"/>
    </source>
</evidence>
<feature type="domain" description="C2H2-type" evidence="11">
    <location>
        <begin position="453"/>
        <end position="483"/>
    </location>
</feature>
<feature type="compositionally biased region" description="Polar residues" evidence="10">
    <location>
        <begin position="220"/>
        <end position="240"/>
    </location>
</feature>
<feature type="domain" description="C2H2-type" evidence="11">
    <location>
        <begin position="391"/>
        <end position="422"/>
    </location>
</feature>
<dbReference type="GO" id="GO:0000981">
    <property type="term" value="F:DNA-binding transcription factor activity, RNA polymerase II-specific"/>
    <property type="evidence" value="ECO:0007669"/>
    <property type="project" value="TreeGrafter"/>
</dbReference>